<dbReference type="GO" id="GO:0005829">
    <property type="term" value="C:cytosol"/>
    <property type="evidence" value="ECO:0007669"/>
    <property type="project" value="TreeGrafter"/>
</dbReference>
<sequence>MQALHFGAGNIGKGFIGKVLNDSGYKMCFVDVDEDNIKAINRYNEYIVEFLDETRSQIKVAPVEALNSRTQKHEVIEAVISADLITTSVGAANLSSIAGLLAQGLMERMSRRKNEIDVIANENAINASSTLRTEISKHVSQEQMNKLEDFVGFPNTAVDRLALSKEGDKTVPLVEPYYEWVINESEMKNKQALPISNAKYVKDLRYFIERKLFIVNMGHAATAYLGSAAQKSTIQQALESIEIKQCVREAMKESSQYIQNEFSIGEKEMELFIEETLGRFENPRVKDDVTRVGRNPIRKLGEHERLVKPLHEVLKLGGTIEHSAIVIAAAFMYSNPNDEEAVRLQKDVKTHGLTTTIVRYTNIKNKSALTKIEEAYQKLQNNDGVII</sequence>
<dbReference type="SUPFAM" id="SSF48179">
    <property type="entry name" value="6-phosphogluconate dehydrogenase C-terminal domain-like"/>
    <property type="match status" value="1"/>
</dbReference>
<feature type="domain" description="Mannitol dehydrogenase C-terminal" evidence="9">
    <location>
        <begin position="203"/>
        <end position="386"/>
    </location>
</feature>
<comment type="caution">
    <text evidence="7">Lacks conserved residue(s) required for the propagation of feature annotation.</text>
</comment>
<dbReference type="InterPro" id="IPR000669">
    <property type="entry name" value="Mannitol_DH"/>
</dbReference>
<keyword evidence="4 7" id="KW-0560">Oxidoreductase</keyword>
<dbReference type="NCBIfam" id="NF002652">
    <property type="entry name" value="PRK02318.2-5"/>
    <property type="match status" value="1"/>
</dbReference>
<evidence type="ECO:0000256" key="1">
    <source>
        <dbReference type="ARBA" id="ARBA00006541"/>
    </source>
</evidence>
<dbReference type="PANTHER" id="PTHR30524">
    <property type="entry name" value="MANNITOL-1-PHOSPHATE 5-DEHYDROGENASE"/>
    <property type="match status" value="1"/>
</dbReference>
<evidence type="ECO:0000256" key="5">
    <source>
        <dbReference type="ARBA" id="ARBA00023027"/>
    </source>
</evidence>
<dbReference type="Pfam" id="PF01232">
    <property type="entry name" value="Mannitol_dh"/>
    <property type="match status" value="1"/>
</dbReference>
<dbReference type="EMBL" id="FNNC01000001">
    <property type="protein sequence ID" value="SDW07952.1"/>
    <property type="molecule type" value="Genomic_DNA"/>
</dbReference>
<dbReference type="GO" id="GO:0008926">
    <property type="term" value="F:mannitol-1-phosphate 5-dehydrogenase activity"/>
    <property type="evidence" value="ECO:0007669"/>
    <property type="project" value="UniProtKB-UniRule"/>
</dbReference>
<evidence type="ECO:0000256" key="3">
    <source>
        <dbReference type="ARBA" id="ARBA00016219"/>
    </source>
</evidence>
<proteinExistence type="inferred from homology"/>
<dbReference type="InterPro" id="IPR013118">
    <property type="entry name" value="Mannitol_DH_C"/>
</dbReference>
<dbReference type="Proteomes" id="UP000199488">
    <property type="component" value="Unassembled WGS sequence"/>
</dbReference>
<evidence type="ECO:0000259" key="9">
    <source>
        <dbReference type="Pfam" id="PF08125"/>
    </source>
</evidence>
<evidence type="ECO:0000259" key="8">
    <source>
        <dbReference type="Pfam" id="PF01232"/>
    </source>
</evidence>
<evidence type="ECO:0000256" key="2">
    <source>
        <dbReference type="ARBA" id="ARBA00012939"/>
    </source>
</evidence>
<dbReference type="GO" id="GO:0019592">
    <property type="term" value="P:mannitol catabolic process"/>
    <property type="evidence" value="ECO:0007669"/>
    <property type="project" value="TreeGrafter"/>
</dbReference>
<dbReference type="InterPro" id="IPR023028">
    <property type="entry name" value="Mannitol_1_phos_5_DH"/>
</dbReference>
<feature type="domain" description="Mannitol dehydrogenase N-terminal" evidence="8">
    <location>
        <begin position="1"/>
        <end position="191"/>
    </location>
</feature>
<gene>
    <name evidence="7" type="primary">mtlD</name>
    <name evidence="10" type="ORF">SAMN05421781_0372</name>
</gene>
<reference evidence="10 11" key="1">
    <citation type="submission" date="2016-10" db="EMBL/GenBank/DDBJ databases">
        <authorList>
            <person name="de Groot N.N."/>
        </authorList>
    </citation>
    <scope>NUCLEOTIDE SEQUENCE [LARGE SCALE GENOMIC DNA]</scope>
    <source>
        <strain evidence="10 11">DSM 23126</strain>
    </source>
</reference>
<dbReference type="Gene3D" id="3.40.50.720">
    <property type="entry name" value="NAD(P)-binding Rossmann-like Domain"/>
    <property type="match status" value="1"/>
</dbReference>
<dbReference type="InterPro" id="IPR008927">
    <property type="entry name" value="6-PGluconate_DH-like_C_sf"/>
</dbReference>
<dbReference type="EC" id="1.1.1.17" evidence="2 7"/>
<dbReference type="PRINTS" id="PR00084">
    <property type="entry name" value="MTLDHDRGNASE"/>
</dbReference>
<evidence type="ECO:0000313" key="10">
    <source>
        <dbReference type="EMBL" id="SDW07952.1"/>
    </source>
</evidence>
<keyword evidence="11" id="KW-1185">Reference proteome</keyword>
<protein>
    <recommendedName>
        <fullName evidence="3 7">Mannitol-1-phosphate 5-dehydrogenase</fullName>
        <ecNumber evidence="2 7">1.1.1.17</ecNumber>
    </recommendedName>
</protein>
<dbReference type="AlphaFoldDB" id="A0A1H2QLC4"/>
<dbReference type="RefSeq" id="WP_091610498.1">
    <property type="nucleotide sequence ID" value="NZ_FNNC01000001.1"/>
</dbReference>
<evidence type="ECO:0000256" key="6">
    <source>
        <dbReference type="ARBA" id="ARBA00048615"/>
    </source>
</evidence>
<dbReference type="InterPro" id="IPR013328">
    <property type="entry name" value="6PGD_dom2"/>
</dbReference>
<evidence type="ECO:0000256" key="4">
    <source>
        <dbReference type="ARBA" id="ARBA00023002"/>
    </source>
</evidence>
<comment type="catalytic activity">
    <reaction evidence="6 7">
        <text>D-mannitol 1-phosphate + NAD(+) = beta-D-fructose 6-phosphate + NADH + H(+)</text>
        <dbReference type="Rhea" id="RHEA:19661"/>
        <dbReference type="ChEBI" id="CHEBI:15378"/>
        <dbReference type="ChEBI" id="CHEBI:57540"/>
        <dbReference type="ChEBI" id="CHEBI:57634"/>
        <dbReference type="ChEBI" id="CHEBI:57945"/>
        <dbReference type="ChEBI" id="CHEBI:61381"/>
        <dbReference type="EC" id="1.1.1.17"/>
    </reaction>
</comment>
<dbReference type="SUPFAM" id="SSF51735">
    <property type="entry name" value="NAD(P)-binding Rossmann-fold domains"/>
    <property type="match status" value="1"/>
</dbReference>
<organism evidence="10 11">
    <name type="scientific">Marinococcus luteus</name>
    <dbReference type="NCBI Taxonomy" id="1122204"/>
    <lineage>
        <taxon>Bacteria</taxon>
        <taxon>Bacillati</taxon>
        <taxon>Bacillota</taxon>
        <taxon>Bacilli</taxon>
        <taxon>Bacillales</taxon>
        <taxon>Bacillaceae</taxon>
        <taxon>Marinococcus</taxon>
    </lineage>
</organism>
<dbReference type="STRING" id="1122204.SAMN05421781_0372"/>
<dbReference type="InterPro" id="IPR036291">
    <property type="entry name" value="NAD(P)-bd_dom_sf"/>
</dbReference>
<accession>A0A1H2QLC4</accession>
<name>A0A1H2QLC4_9BACI</name>
<dbReference type="HAMAP" id="MF_00196">
    <property type="entry name" value="Mannitol_dehydrog"/>
    <property type="match status" value="1"/>
</dbReference>
<dbReference type="PANTHER" id="PTHR30524:SF0">
    <property type="entry name" value="ALTRONATE OXIDOREDUCTASE-RELATED"/>
    <property type="match status" value="1"/>
</dbReference>
<comment type="similarity">
    <text evidence="1 7">Belongs to the mannitol dehydrogenase family.</text>
</comment>
<dbReference type="InterPro" id="IPR013131">
    <property type="entry name" value="Mannitol_DH_N"/>
</dbReference>
<dbReference type="Gene3D" id="1.10.1040.10">
    <property type="entry name" value="N-(1-d-carboxylethyl)-l-norvaline Dehydrogenase, domain 2"/>
    <property type="match status" value="1"/>
</dbReference>
<evidence type="ECO:0000256" key="7">
    <source>
        <dbReference type="HAMAP-Rule" id="MF_00196"/>
    </source>
</evidence>
<dbReference type="OrthoDB" id="271711at2"/>
<evidence type="ECO:0000313" key="11">
    <source>
        <dbReference type="Proteomes" id="UP000199488"/>
    </source>
</evidence>
<dbReference type="Pfam" id="PF08125">
    <property type="entry name" value="Mannitol_dh_C"/>
    <property type="match status" value="1"/>
</dbReference>
<keyword evidence="5 7" id="KW-0520">NAD</keyword>